<keyword evidence="2" id="KW-1185">Reference proteome</keyword>
<dbReference type="Proteomes" id="UP000789920">
    <property type="component" value="Unassembled WGS sequence"/>
</dbReference>
<dbReference type="EMBL" id="CAJVQC010052507">
    <property type="protein sequence ID" value="CAG8791653.1"/>
    <property type="molecule type" value="Genomic_DNA"/>
</dbReference>
<proteinExistence type="predicted"/>
<evidence type="ECO:0000313" key="2">
    <source>
        <dbReference type="Proteomes" id="UP000789920"/>
    </source>
</evidence>
<accession>A0ACA9RFD8</accession>
<evidence type="ECO:0000313" key="1">
    <source>
        <dbReference type="EMBL" id="CAG8791653.1"/>
    </source>
</evidence>
<organism evidence="1 2">
    <name type="scientific">Racocetra persica</name>
    <dbReference type="NCBI Taxonomy" id="160502"/>
    <lineage>
        <taxon>Eukaryota</taxon>
        <taxon>Fungi</taxon>
        <taxon>Fungi incertae sedis</taxon>
        <taxon>Mucoromycota</taxon>
        <taxon>Glomeromycotina</taxon>
        <taxon>Glomeromycetes</taxon>
        <taxon>Diversisporales</taxon>
        <taxon>Gigasporaceae</taxon>
        <taxon>Racocetra</taxon>
    </lineage>
</organism>
<gene>
    <name evidence="1" type="ORF">RPERSI_LOCUS19265</name>
</gene>
<sequence length="76" mass="9073">MLSRLIHYWASKYITEKLLASEAFHRFAVKTHRNVSKLTDQAFPYVDESIKRTKIFTDSFKENLKREAEKAQWPKV</sequence>
<reference evidence="1" key="1">
    <citation type="submission" date="2021-06" db="EMBL/GenBank/DDBJ databases">
        <authorList>
            <person name="Kallberg Y."/>
            <person name="Tangrot J."/>
            <person name="Rosling A."/>
        </authorList>
    </citation>
    <scope>NUCLEOTIDE SEQUENCE</scope>
    <source>
        <strain evidence="1">MA461A</strain>
    </source>
</reference>
<comment type="caution">
    <text evidence="1">The sequence shown here is derived from an EMBL/GenBank/DDBJ whole genome shotgun (WGS) entry which is preliminary data.</text>
</comment>
<name>A0ACA9RFD8_9GLOM</name>
<protein>
    <submittedName>
        <fullName evidence="1">16656_t:CDS:1</fullName>
    </submittedName>
</protein>